<dbReference type="WBParaSite" id="nRc.2.0.1.t26109-RA">
    <property type="protein sequence ID" value="nRc.2.0.1.t26109-RA"/>
    <property type="gene ID" value="nRc.2.0.1.g26109"/>
</dbReference>
<name>A0A915JIX6_ROMCU</name>
<sequence>MKSPCKSTNWTTSGEDICIEMEHHKKTKKVIQRAKGPGARLLTASSGRPISGSCKEYDGSNFMSNFPRIT</sequence>
<organism evidence="1 2">
    <name type="scientific">Romanomermis culicivorax</name>
    <name type="common">Nematode worm</name>
    <dbReference type="NCBI Taxonomy" id="13658"/>
    <lineage>
        <taxon>Eukaryota</taxon>
        <taxon>Metazoa</taxon>
        <taxon>Ecdysozoa</taxon>
        <taxon>Nematoda</taxon>
        <taxon>Enoplea</taxon>
        <taxon>Dorylaimia</taxon>
        <taxon>Mermithida</taxon>
        <taxon>Mermithoidea</taxon>
        <taxon>Mermithidae</taxon>
        <taxon>Romanomermis</taxon>
    </lineage>
</organism>
<proteinExistence type="predicted"/>
<dbReference type="AlphaFoldDB" id="A0A915JIX6"/>
<accession>A0A915JIX6</accession>
<keyword evidence="1" id="KW-1185">Reference proteome</keyword>
<evidence type="ECO:0000313" key="2">
    <source>
        <dbReference type="WBParaSite" id="nRc.2.0.1.t26109-RA"/>
    </source>
</evidence>
<dbReference type="Proteomes" id="UP000887565">
    <property type="component" value="Unplaced"/>
</dbReference>
<protein>
    <submittedName>
        <fullName evidence="2">Uncharacterized protein</fullName>
    </submittedName>
</protein>
<evidence type="ECO:0000313" key="1">
    <source>
        <dbReference type="Proteomes" id="UP000887565"/>
    </source>
</evidence>
<reference evidence="2" key="1">
    <citation type="submission" date="2022-11" db="UniProtKB">
        <authorList>
            <consortium name="WormBaseParasite"/>
        </authorList>
    </citation>
    <scope>IDENTIFICATION</scope>
</reference>